<evidence type="ECO:0000256" key="4">
    <source>
        <dbReference type="ARBA" id="ARBA00022490"/>
    </source>
</evidence>
<keyword evidence="9" id="KW-1185">Reference proteome</keyword>
<feature type="region of interest" description="Disordered" evidence="7">
    <location>
        <begin position="493"/>
        <end position="515"/>
    </location>
</feature>
<evidence type="ECO:0000313" key="9">
    <source>
        <dbReference type="Proteomes" id="UP000035740"/>
    </source>
</evidence>
<dbReference type="OrthoDB" id="18937at2759"/>
<protein>
    <recommendedName>
        <fullName evidence="10">Hyccin</fullName>
    </recommendedName>
</protein>
<keyword evidence="3" id="KW-1003">Cell membrane</keyword>
<dbReference type="eggNOG" id="KOG4688">
    <property type="taxonomic scope" value="Eukaryota"/>
</dbReference>
<name>A0A0J8B209_BETVV</name>
<dbReference type="GO" id="GO:0005829">
    <property type="term" value="C:cytosol"/>
    <property type="evidence" value="ECO:0007669"/>
    <property type="project" value="UniProtKB-SubCell"/>
</dbReference>
<feature type="compositionally biased region" description="Low complexity" evidence="7">
    <location>
        <begin position="23"/>
        <end position="57"/>
    </location>
</feature>
<proteinExistence type="inferred from homology"/>
<dbReference type="PANTHER" id="PTHR31220:SF1">
    <property type="entry name" value="GH21176P"/>
    <property type="match status" value="1"/>
</dbReference>
<dbReference type="GO" id="GO:0005886">
    <property type="term" value="C:plasma membrane"/>
    <property type="evidence" value="ECO:0007669"/>
    <property type="project" value="UniProtKB-SubCell"/>
</dbReference>
<dbReference type="Gramene" id="KMS95089">
    <property type="protein sequence ID" value="KMS95089"/>
    <property type="gene ID" value="BVRB_012620"/>
</dbReference>
<feature type="compositionally biased region" description="Low complexity" evidence="7">
    <location>
        <begin position="240"/>
        <end position="255"/>
    </location>
</feature>
<evidence type="ECO:0008006" key="10">
    <source>
        <dbReference type="Google" id="ProtNLM"/>
    </source>
</evidence>
<dbReference type="Pfam" id="PF09790">
    <property type="entry name" value="Hyccin"/>
    <property type="match status" value="1"/>
</dbReference>
<gene>
    <name evidence="8" type="ORF">BVRB_012620</name>
</gene>
<organism evidence="8 9">
    <name type="scientific">Beta vulgaris subsp. vulgaris</name>
    <name type="common">Beet</name>
    <dbReference type="NCBI Taxonomy" id="3555"/>
    <lineage>
        <taxon>Eukaryota</taxon>
        <taxon>Viridiplantae</taxon>
        <taxon>Streptophyta</taxon>
        <taxon>Embryophyta</taxon>
        <taxon>Tracheophyta</taxon>
        <taxon>Spermatophyta</taxon>
        <taxon>Magnoliopsida</taxon>
        <taxon>eudicotyledons</taxon>
        <taxon>Gunneridae</taxon>
        <taxon>Pentapetalae</taxon>
        <taxon>Caryophyllales</taxon>
        <taxon>Chenopodiaceae</taxon>
        <taxon>Betoideae</taxon>
        <taxon>Beta</taxon>
    </lineage>
</organism>
<dbReference type="PANTHER" id="PTHR31220">
    <property type="entry name" value="HYCCIN RELATED"/>
    <property type="match status" value="1"/>
</dbReference>
<dbReference type="OMA" id="QDCDCKE"/>
<sequence length="515" mass="55174">MEMENQYHHSVGGGGGRTRGEASLSNTSSSSDLNHSSSSNSISHSLSISNSHSNQHQQRQRHNIHQQPEDPMQSWWESVSKARSRIQSLLSLLPPSASTSDSLSSLADSDRPARSLLDSYEAYSAMSSALSGSGDDPLCHWLYDTFLESSDDSESDLRLVVVSLVPLIAGLYLSRIHTFSTTSPATLGSPSLAGFEAVLLALYSSETKSRAGKPLLVSIPSPAYLNHHPSLYYTPTPQPSSHHNNNNNYSRSSSSFSPSIASGGIGVGILSPPLEPQMGIKSTKRASIVGVAFHCYFKHIAQMPPWSKIDLCRFAASWAGDDCPCALSLDFHSNTTTNQQDDEDITVSVSEEELGVSLATVSSTNGGLSAYQNGVTGGEIILSEAFARFDINGNDNNAIHSRNSDSSSEGQENEGVRIPLPWELLQPLLRILGHCLLAPPPLITQEIKDAASVAVRRLYARASHDLAPQAILSTRSLVKLDNSARATAKAAELATASSNANTPKSKKPEVLLASK</sequence>
<keyword evidence="4" id="KW-0963">Cytoplasm</keyword>
<feature type="region of interest" description="Disordered" evidence="7">
    <location>
        <begin position="1"/>
        <end position="76"/>
    </location>
</feature>
<dbReference type="GO" id="GO:0046854">
    <property type="term" value="P:phosphatidylinositol phosphate biosynthetic process"/>
    <property type="evidence" value="ECO:0007669"/>
    <property type="project" value="TreeGrafter"/>
</dbReference>
<reference evidence="8 9" key="1">
    <citation type="journal article" date="2014" name="Nature">
        <title>The genome of the recently domesticated crop plant sugar beet (Beta vulgaris).</title>
        <authorList>
            <person name="Dohm J.C."/>
            <person name="Minoche A.E."/>
            <person name="Holtgrawe D."/>
            <person name="Capella-Gutierrez S."/>
            <person name="Zakrzewski F."/>
            <person name="Tafer H."/>
            <person name="Rupp O."/>
            <person name="Sorensen T.R."/>
            <person name="Stracke R."/>
            <person name="Reinhardt R."/>
            <person name="Goesmann A."/>
            <person name="Kraft T."/>
            <person name="Schulz B."/>
            <person name="Stadler P.F."/>
            <person name="Schmidt T."/>
            <person name="Gabaldon T."/>
            <person name="Lehrach H."/>
            <person name="Weisshaar B."/>
            <person name="Himmelbauer H."/>
        </authorList>
    </citation>
    <scope>NUCLEOTIDE SEQUENCE [LARGE SCALE GENOMIC DNA]</scope>
    <source>
        <tissue evidence="8">Taproot</tissue>
    </source>
</reference>
<comment type="subcellular location">
    <subcellularLocation>
        <location evidence="1">Cell membrane</location>
    </subcellularLocation>
    <subcellularLocation>
        <location evidence="2">Cytoplasm</location>
        <location evidence="2">Cytosol</location>
    </subcellularLocation>
</comment>
<dbReference type="KEGG" id="bvg:104884839"/>
<accession>A0A0J8B209</accession>
<evidence type="ECO:0000256" key="5">
    <source>
        <dbReference type="ARBA" id="ARBA00023136"/>
    </source>
</evidence>
<dbReference type="GO" id="GO:0072659">
    <property type="term" value="P:protein localization to plasma membrane"/>
    <property type="evidence" value="ECO:0007669"/>
    <property type="project" value="TreeGrafter"/>
</dbReference>
<feature type="region of interest" description="Disordered" evidence="7">
    <location>
        <begin position="235"/>
        <end position="255"/>
    </location>
</feature>
<dbReference type="EMBL" id="KQ090558">
    <property type="protein sequence ID" value="KMS95089.1"/>
    <property type="molecule type" value="Genomic_DNA"/>
</dbReference>
<evidence type="ECO:0000256" key="3">
    <source>
        <dbReference type="ARBA" id="ARBA00022475"/>
    </source>
</evidence>
<keyword evidence="5" id="KW-0472">Membrane</keyword>
<evidence type="ECO:0000256" key="1">
    <source>
        <dbReference type="ARBA" id="ARBA00004236"/>
    </source>
</evidence>
<evidence type="ECO:0000256" key="2">
    <source>
        <dbReference type="ARBA" id="ARBA00004514"/>
    </source>
</evidence>
<feature type="compositionally biased region" description="Low complexity" evidence="7">
    <location>
        <begin position="493"/>
        <end position="502"/>
    </location>
</feature>
<comment type="similarity">
    <text evidence="6">Belongs to the Hyccin family.</text>
</comment>
<evidence type="ECO:0000256" key="6">
    <source>
        <dbReference type="ARBA" id="ARBA00034482"/>
    </source>
</evidence>
<evidence type="ECO:0000256" key="7">
    <source>
        <dbReference type="SAM" id="MobiDB-lite"/>
    </source>
</evidence>
<dbReference type="InterPro" id="IPR018619">
    <property type="entry name" value="Hyccin"/>
</dbReference>
<dbReference type="Proteomes" id="UP000035740">
    <property type="component" value="Unassembled WGS sequence"/>
</dbReference>
<evidence type="ECO:0000313" key="8">
    <source>
        <dbReference type="EMBL" id="KMS95089.1"/>
    </source>
</evidence>
<dbReference type="AlphaFoldDB" id="A0A0J8B209"/>